<dbReference type="Proteomes" id="UP001168098">
    <property type="component" value="Unassembled WGS sequence"/>
</dbReference>
<keyword evidence="5" id="KW-0547">Nucleotide-binding</keyword>
<evidence type="ECO:0000256" key="2">
    <source>
        <dbReference type="ARBA" id="ARBA00022527"/>
    </source>
</evidence>
<evidence type="ECO:0000256" key="8">
    <source>
        <dbReference type="ARBA" id="ARBA00047899"/>
    </source>
</evidence>
<keyword evidence="7" id="KW-0067">ATP-binding</keyword>
<dbReference type="InterPro" id="IPR008271">
    <property type="entry name" value="Ser/Thr_kinase_AS"/>
</dbReference>
<protein>
    <recommendedName>
        <fullName evidence="1">non-specific serine/threonine protein kinase</fullName>
        <ecNumber evidence="1">2.7.11.1</ecNumber>
    </recommendedName>
</protein>
<name>A0AA38ZQI4_VITRO</name>
<dbReference type="GO" id="GO:0005524">
    <property type="term" value="F:ATP binding"/>
    <property type="evidence" value="ECO:0007669"/>
    <property type="project" value="UniProtKB-KW"/>
</dbReference>
<dbReference type="SUPFAM" id="SSF56112">
    <property type="entry name" value="Protein kinase-like (PK-like)"/>
    <property type="match status" value="1"/>
</dbReference>
<evidence type="ECO:0000256" key="4">
    <source>
        <dbReference type="ARBA" id="ARBA00022679"/>
    </source>
</evidence>
<comment type="catalytic activity">
    <reaction evidence="9">
        <text>L-seryl-[protein] + ATP = O-phospho-L-seryl-[protein] + ADP + H(+)</text>
        <dbReference type="Rhea" id="RHEA:17989"/>
        <dbReference type="Rhea" id="RHEA-COMP:9863"/>
        <dbReference type="Rhea" id="RHEA-COMP:11604"/>
        <dbReference type="ChEBI" id="CHEBI:15378"/>
        <dbReference type="ChEBI" id="CHEBI:29999"/>
        <dbReference type="ChEBI" id="CHEBI:30616"/>
        <dbReference type="ChEBI" id="CHEBI:83421"/>
        <dbReference type="ChEBI" id="CHEBI:456216"/>
        <dbReference type="EC" id="2.7.11.1"/>
    </reaction>
</comment>
<dbReference type="Pfam" id="PF00069">
    <property type="entry name" value="Pkinase"/>
    <property type="match status" value="1"/>
</dbReference>
<evidence type="ECO:0000313" key="12">
    <source>
        <dbReference type="Proteomes" id="UP001168098"/>
    </source>
</evidence>
<dbReference type="PANTHER" id="PTHR24356:SF346">
    <property type="entry name" value="PROTEIN KINASE FAMILY PROTEIN"/>
    <property type="match status" value="1"/>
</dbReference>
<evidence type="ECO:0000256" key="3">
    <source>
        <dbReference type="ARBA" id="ARBA00022553"/>
    </source>
</evidence>
<dbReference type="GO" id="GO:0004674">
    <property type="term" value="F:protein serine/threonine kinase activity"/>
    <property type="evidence" value="ECO:0007669"/>
    <property type="project" value="UniProtKB-KW"/>
</dbReference>
<dbReference type="GO" id="GO:0007010">
    <property type="term" value="P:cytoskeleton organization"/>
    <property type="evidence" value="ECO:0007669"/>
    <property type="project" value="UniProtKB-ARBA"/>
</dbReference>
<evidence type="ECO:0000256" key="7">
    <source>
        <dbReference type="ARBA" id="ARBA00022840"/>
    </source>
</evidence>
<gene>
    <name evidence="11" type="ORF">PVL29_011556</name>
</gene>
<keyword evidence="3" id="KW-0597">Phosphoprotein</keyword>
<dbReference type="InterPro" id="IPR011009">
    <property type="entry name" value="Kinase-like_dom_sf"/>
</dbReference>
<reference evidence="11 12" key="1">
    <citation type="journal article" date="2023" name="BMC Biotechnol.">
        <title>Vitis rotundifolia cv Carlos genome sequencing.</title>
        <authorList>
            <person name="Huff M."/>
            <person name="Hulse-Kemp A."/>
            <person name="Scheffler B."/>
            <person name="Youngblood R."/>
            <person name="Simpson S."/>
            <person name="Babiker E."/>
            <person name="Staton M."/>
        </authorList>
    </citation>
    <scope>NUCLEOTIDE SEQUENCE [LARGE SCALE GENOMIC DNA]</scope>
    <source>
        <tissue evidence="11">Leaf</tissue>
    </source>
</reference>
<evidence type="ECO:0000256" key="6">
    <source>
        <dbReference type="ARBA" id="ARBA00022777"/>
    </source>
</evidence>
<keyword evidence="12" id="KW-1185">Reference proteome</keyword>
<accession>A0AA38ZQI4</accession>
<evidence type="ECO:0000259" key="10">
    <source>
        <dbReference type="PROSITE" id="PS50011"/>
    </source>
</evidence>
<dbReference type="Gene3D" id="1.10.510.10">
    <property type="entry name" value="Transferase(Phosphotransferase) domain 1"/>
    <property type="match status" value="2"/>
</dbReference>
<evidence type="ECO:0000313" key="11">
    <source>
        <dbReference type="EMBL" id="KAJ9692564.1"/>
    </source>
</evidence>
<keyword evidence="4" id="KW-0808">Transferase</keyword>
<evidence type="ECO:0000256" key="1">
    <source>
        <dbReference type="ARBA" id="ARBA00012513"/>
    </source>
</evidence>
<proteinExistence type="predicted"/>
<dbReference type="FunFam" id="1.10.510.10:FF:000024">
    <property type="entry name" value="Probable serine/threonine-protein kinase cot-1"/>
    <property type="match status" value="1"/>
</dbReference>
<dbReference type="AlphaFoldDB" id="A0AA38ZQI4"/>
<feature type="domain" description="Protein kinase" evidence="10">
    <location>
        <begin position="1"/>
        <end position="139"/>
    </location>
</feature>
<keyword evidence="2" id="KW-0723">Serine/threonine-protein kinase</keyword>
<dbReference type="InterPro" id="IPR000719">
    <property type="entry name" value="Prot_kinase_dom"/>
</dbReference>
<sequence>MRRDTLTKDEAKFHVGETVLAIESLHKHHCVHGDIKPDNLLFDKYGHLRLSNFGPCKPLDCSTLEEKDFTIVNSPNGGHQGDPAASKCTKREQLRHWQKNRRMIACSTVGTPDYIAPEVLLKKCYRMECEWWLCSVVWQ</sequence>
<dbReference type="EC" id="2.7.11.1" evidence="1"/>
<dbReference type="PROSITE" id="PS00108">
    <property type="entry name" value="PROTEIN_KINASE_ST"/>
    <property type="match status" value="1"/>
</dbReference>
<comment type="caution">
    <text evidence="11">The sequence shown here is derived from an EMBL/GenBank/DDBJ whole genome shotgun (WGS) entry which is preliminary data.</text>
</comment>
<dbReference type="PROSITE" id="PS50011">
    <property type="entry name" value="PROTEIN_KINASE_DOM"/>
    <property type="match status" value="1"/>
</dbReference>
<dbReference type="GO" id="GO:0035556">
    <property type="term" value="P:intracellular signal transduction"/>
    <property type="evidence" value="ECO:0007669"/>
    <property type="project" value="TreeGrafter"/>
</dbReference>
<keyword evidence="6" id="KW-0418">Kinase</keyword>
<evidence type="ECO:0000256" key="9">
    <source>
        <dbReference type="ARBA" id="ARBA00048679"/>
    </source>
</evidence>
<dbReference type="EMBL" id="JARBHA010000009">
    <property type="protein sequence ID" value="KAJ9692564.1"/>
    <property type="molecule type" value="Genomic_DNA"/>
</dbReference>
<evidence type="ECO:0000256" key="5">
    <source>
        <dbReference type="ARBA" id="ARBA00022741"/>
    </source>
</evidence>
<organism evidence="11 12">
    <name type="scientific">Vitis rotundifolia</name>
    <name type="common">Muscadine grape</name>
    <dbReference type="NCBI Taxonomy" id="103349"/>
    <lineage>
        <taxon>Eukaryota</taxon>
        <taxon>Viridiplantae</taxon>
        <taxon>Streptophyta</taxon>
        <taxon>Embryophyta</taxon>
        <taxon>Tracheophyta</taxon>
        <taxon>Spermatophyta</taxon>
        <taxon>Magnoliopsida</taxon>
        <taxon>eudicotyledons</taxon>
        <taxon>Gunneridae</taxon>
        <taxon>Pentapetalae</taxon>
        <taxon>rosids</taxon>
        <taxon>Vitales</taxon>
        <taxon>Vitaceae</taxon>
        <taxon>Viteae</taxon>
        <taxon>Vitis</taxon>
    </lineage>
</organism>
<dbReference type="PANTHER" id="PTHR24356">
    <property type="entry name" value="SERINE/THREONINE-PROTEIN KINASE"/>
    <property type="match status" value="1"/>
</dbReference>
<dbReference type="InterPro" id="IPR050236">
    <property type="entry name" value="Ser_Thr_kinase_AGC"/>
</dbReference>
<comment type="catalytic activity">
    <reaction evidence="8">
        <text>L-threonyl-[protein] + ATP = O-phospho-L-threonyl-[protein] + ADP + H(+)</text>
        <dbReference type="Rhea" id="RHEA:46608"/>
        <dbReference type="Rhea" id="RHEA-COMP:11060"/>
        <dbReference type="Rhea" id="RHEA-COMP:11605"/>
        <dbReference type="ChEBI" id="CHEBI:15378"/>
        <dbReference type="ChEBI" id="CHEBI:30013"/>
        <dbReference type="ChEBI" id="CHEBI:30616"/>
        <dbReference type="ChEBI" id="CHEBI:61977"/>
        <dbReference type="ChEBI" id="CHEBI:456216"/>
        <dbReference type="EC" id="2.7.11.1"/>
    </reaction>
</comment>